<dbReference type="GO" id="GO:0009404">
    <property type="term" value="P:toxin metabolic process"/>
    <property type="evidence" value="ECO:0007669"/>
    <property type="project" value="UniProtKB-UniRule"/>
</dbReference>
<dbReference type="EMBL" id="AF063590">
    <property type="protein sequence ID" value="AAL08402.1"/>
    <property type="molecule type" value="Genomic_DNA"/>
</dbReference>
<dbReference type="GO" id="GO:0005737">
    <property type="term" value="C:cytoplasm"/>
    <property type="evidence" value="ECO:0007669"/>
    <property type="project" value="UniProtKB-SubCell"/>
</dbReference>
<sequence length="163" mass="19781">MTMMSHIRESIRGREEWTVYEQIGFAVSCMLHNRNYSLYPVLTIQYWTEYAIQHNQIKFLFDSRGFPLAYITWAYLEADTEARLLNDPEFRLHPSEWDEDGRIWILDFCCKPGFGRKAIERLFQLRPWGEGEVRWLSRRKKIMTFRPMRRHKMPMAPETQKEL</sequence>
<comment type="function">
    <text evidence="2">Involved in fatty acylation of protoxin at internal lysine residues, thereby converting it to the active toxin.</text>
</comment>
<protein>
    <recommendedName>
        <fullName evidence="2">RTX toxin-activating lysine-acyltransferase</fullName>
        <ecNumber evidence="2">2.3.1.-</ecNumber>
    </recommendedName>
</protein>
<keyword evidence="2" id="KW-0012">Acyltransferase</keyword>
<dbReference type="AlphaFoldDB" id="Q93GK3"/>
<dbReference type="EC" id="2.3.1.-" evidence="2"/>
<proteinExistence type="inferred from homology"/>
<name>Q93GK3_KLEPN</name>
<reference evidence="3" key="1">
    <citation type="journal article" date="1999" name="J. Bacteriol.">
        <title>Identification and properties of the genes encoding microcin E492 and its immunity protein.</title>
        <authorList>
            <person name="Lagos R."/>
            <person name="Villanueva J.E."/>
            <person name="Monasterio O."/>
        </authorList>
    </citation>
    <scope>NUCLEOTIDE SEQUENCE</scope>
    <source>
        <strain evidence="3">RYC492</strain>
    </source>
</reference>
<accession>Q93GK3</accession>
<gene>
    <name evidence="3" type="primary">mceI</name>
</gene>
<dbReference type="SMR" id="Q93GK3"/>
<dbReference type="GO" id="GO:0031640">
    <property type="term" value="P:killing of cells of another organism"/>
    <property type="evidence" value="ECO:0007669"/>
    <property type="project" value="UniProtKB-KW"/>
</dbReference>
<evidence type="ECO:0000256" key="2">
    <source>
        <dbReference type="RuleBase" id="RU368102"/>
    </source>
</evidence>
<reference evidence="3" key="3">
    <citation type="submission" date="2008-04" db="EMBL/GenBank/DDBJ databases">
        <authorList>
            <person name="Lagos R."/>
            <person name="Tello M."/>
            <person name="Mercado G."/>
        </authorList>
    </citation>
    <scope>NUCLEOTIDE SEQUENCE</scope>
    <source>
        <strain evidence="3">RYC492</strain>
    </source>
</reference>
<organism evidence="3">
    <name type="scientific">Klebsiella pneumoniae</name>
    <dbReference type="NCBI Taxonomy" id="573"/>
    <lineage>
        <taxon>Bacteria</taxon>
        <taxon>Pseudomonadati</taxon>
        <taxon>Pseudomonadota</taxon>
        <taxon>Gammaproteobacteria</taxon>
        <taxon>Enterobacterales</taxon>
        <taxon>Enterobacteriaceae</taxon>
        <taxon>Klebsiella/Raoultella group</taxon>
        <taxon>Klebsiella</taxon>
        <taxon>Klebsiella pneumoniae complex</taxon>
    </lineage>
</organism>
<dbReference type="GO" id="GO:0016746">
    <property type="term" value="F:acyltransferase activity"/>
    <property type="evidence" value="ECO:0007669"/>
    <property type="project" value="UniProtKB-UniRule"/>
</dbReference>
<comment type="subcellular location">
    <subcellularLocation>
        <location evidence="2">Cytoplasm</location>
    </subcellularLocation>
</comment>
<keyword evidence="2" id="KW-0204">Cytolysis</keyword>
<keyword evidence="2" id="KW-0963">Cytoplasm</keyword>
<evidence type="ECO:0000313" key="3">
    <source>
        <dbReference type="EMBL" id="AAL08402.1"/>
    </source>
</evidence>
<reference evidence="3" key="2">
    <citation type="journal article" date="2001" name="Mol. Microbiol.">
        <title>Structure, organization and characterization of the gene cluster involved in the production of microcin E492, a channel-forming bacteriocin.</title>
        <authorList>
            <person name="Lagos R."/>
            <person name="Baeza M."/>
            <person name="Corsini G."/>
            <person name="Hetz C."/>
            <person name="Strahsburger E."/>
            <person name="Castillo J.A."/>
            <person name="Vergara C."/>
            <person name="Monasterio O."/>
        </authorList>
    </citation>
    <scope>NUCLEOTIDE SEQUENCE</scope>
    <source>
        <strain evidence="3">RYC492</strain>
    </source>
</reference>
<keyword evidence="2" id="KW-0808">Transferase</keyword>
<evidence type="ECO:0000256" key="1">
    <source>
        <dbReference type="ARBA" id="ARBA00005686"/>
    </source>
</evidence>
<comment type="similarity">
    <text evidence="1 2">Belongs to the RTX toxin acyltransferase family.</text>
</comment>
<dbReference type="Pfam" id="PF02794">
    <property type="entry name" value="HlyC"/>
    <property type="match status" value="1"/>
</dbReference>
<dbReference type="InterPro" id="IPR003996">
    <property type="entry name" value="RTX_toxin-activating_protC_bac"/>
</dbReference>